<organism evidence="12 13">
    <name type="scientific">Abeliophyllum distichum</name>
    <dbReference type="NCBI Taxonomy" id="126358"/>
    <lineage>
        <taxon>Eukaryota</taxon>
        <taxon>Viridiplantae</taxon>
        <taxon>Streptophyta</taxon>
        <taxon>Embryophyta</taxon>
        <taxon>Tracheophyta</taxon>
        <taxon>Spermatophyta</taxon>
        <taxon>Magnoliopsida</taxon>
        <taxon>eudicotyledons</taxon>
        <taxon>Gunneridae</taxon>
        <taxon>Pentapetalae</taxon>
        <taxon>asterids</taxon>
        <taxon>lamiids</taxon>
        <taxon>Lamiales</taxon>
        <taxon>Oleaceae</taxon>
        <taxon>Forsythieae</taxon>
        <taxon>Abeliophyllum</taxon>
    </lineage>
</organism>
<dbReference type="EC" id="1.13.99.1" evidence="4 11"/>
<name>A0ABD1R945_9LAMI</name>
<keyword evidence="9 10" id="KW-0408">Iron</keyword>
<dbReference type="SUPFAM" id="SSF109604">
    <property type="entry name" value="HD-domain/PDEase-like"/>
    <property type="match status" value="1"/>
</dbReference>
<evidence type="ECO:0000256" key="6">
    <source>
        <dbReference type="ARBA" id="ARBA00022644"/>
    </source>
</evidence>
<evidence type="ECO:0000313" key="13">
    <source>
        <dbReference type="Proteomes" id="UP001604336"/>
    </source>
</evidence>
<evidence type="ECO:0000256" key="10">
    <source>
        <dbReference type="PIRSR" id="PIRSR607828-2"/>
    </source>
</evidence>
<dbReference type="InterPro" id="IPR007828">
    <property type="entry name" value="Inositol_oxygenase"/>
</dbReference>
<dbReference type="PANTHER" id="PTHR12588:SF12">
    <property type="entry name" value="INOSITOL OXYGENASE 1"/>
    <property type="match status" value="1"/>
</dbReference>
<evidence type="ECO:0000256" key="11">
    <source>
        <dbReference type="RuleBase" id="RU367039"/>
    </source>
</evidence>
<evidence type="ECO:0000256" key="9">
    <source>
        <dbReference type="ARBA" id="ARBA00023004"/>
    </source>
</evidence>
<keyword evidence="6" id="KW-0060">Ascorbate biosynthesis</keyword>
<sequence length="101" mass="11515">MTSQINKITGDIFPVGCAFDESILHHKENPDSENTSYNTKYGVYQQGCELENVLMSWGHDDYIYLVAKENGTLPSTALFIIRYHSFYLEDFFFLTDDAATG</sequence>
<proteinExistence type="inferred from homology"/>
<evidence type="ECO:0000256" key="7">
    <source>
        <dbReference type="ARBA" id="ARBA00022723"/>
    </source>
</evidence>
<evidence type="ECO:0000256" key="3">
    <source>
        <dbReference type="ARBA" id="ARBA00005286"/>
    </source>
</evidence>
<feature type="binding site" evidence="10">
    <location>
        <position position="84"/>
    </location>
    <ligand>
        <name>Fe cation</name>
        <dbReference type="ChEBI" id="CHEBI:24875"/>
        <label>1</label>
    </ligand>
</feature>
<dbReference type="Pfam" id="PF05153">
    <property type="entry name" value="MIOX"/>
    <property type="match status" value="1"/>
</dbReference>
<evidence type="ECO:0000256" key="2">
    <source>
        <dbReference type="ARBA" id="ARBA00005167"/>
    </source>
</evidence>
<comment type="similarity">
    <text evidence="3 11">Belongs to the myo-inositol oxygenase family.</text>
</comment>
<gene>
    <name evidence="12" type="ORF">Adt_29691</name>
</gene>
<evidence type="ECO:0000256" key="5">
    <source>
        <dbReference type="ARBA" id="ARBA00022490"/>
    </source>
</evidence>
<dbReference type="GO" id="GO:0005737">
    <property type="term" value="C:cytoplasm"/>
    <property type="evidence" value="ECO:0007669"/>
    <property type="project" value="UniProtKB-SubCell"/>
</dbReference>
<dbReference type="GO" id="GO:0050113">
    <property type="term" value="F:inositol oxygenase activity"/>
    <property type="evidence" value="ECO:0007669"/>
    <property type="project" value="UniProtKB-UniRule"/>
</dbReference>
<keyword evidence="5 11" id="KW-0963">Cytoplasm</keyword>
<dbReference type="GO" id="GO:0019853">
    <property type="term" value="P:L-ascorbic acid biosynthetic process"/>
    <property type="evidence" value="ECO:0007669"/>
    <property type="project" value="UniProtKB-KW"/>
</dbReference>
<comment type="caution">
    <text evidence="12">The sequence shown here is derived from an EMBL/GenBank/DDBJ whole genome shotgun (WGS) entry which is preliminary data.</text>
</comment>
<feature type="binding site" evidence="10">
    <location>
        <position position="59"/>
    </location>
    <ligand>
        <name>Fe cation</name>
        <dbReference type="ChEBI" id="CHEBI:24875"/>
        <label>1</label>
    </ligand>
</feature>
<dbReference type="EMBL" id="JBFOLK010000009">
    <property type="protein sequence ID" value="KAL2484935.1"/>
    <property type="molecule type" value="Genomic_DNA"/>
</dbReference>
<comment type="subcellular location">
    <subcellularLocation>
        <location evidence="1 11">Cytoplasm</location>
    </subcellularLocation>
</comment>
<evidence type="ECO:0000256" key="1">
    <source>
        <dbReference type="ARBA" id="ARBA00004496"/>
    </source>
</evidence>
<comment type="cofactor">
    <cofactor evidence="10 11">
        <name>Fe cation</name>
        <dbReference type="ChEBI" id="CHEBI:24875"/>
    </cofactor>
    <text evidence="10 11">Binds 2 iron ions per subunit.</text>
</comment>
<evidence type="ECO:0000256" key="8">
    <source>
        <dbReference type="ARBA" id="ARBA00023002"/>
    </source>
</evidence>
<dbReference type="PANTHER" id="PTHR12588">
    <property type="entry name" value="MYOINOSITOL OXYGENASE"/>
    <property type="match status" value="1"/>
</dbReference>
<dbReference type="GO" id="GO:0046872">
    <property type="term" value="F:metal ion binding"/>
    <property type="evidence" value="ECO:0007669"/>
    <property type="project" value="UniProtKB-KW"/>
</dbReference>
<reference evidence="13" key="1">
    <citation type="submission" date="2024-07" db="EMBL/GenBank/DDBJ databases">
        <title>Two chromosome-level genome assemblies of Korean endemic species Abeliophyllum distichum and Forsythia ovata (Oleaceae).</title>
        <authorList>
            <person name="Jang H."/>
        </authorList>
    </citation>
    <scope>NUCLEOTIDE SEQUENCE [LARGE SCALE GENOMIC DNA]</scope>
</reference>
<comment type="pathway">
    <text evidence="2 11">Polyol metabolism; myo-inositol degradation into D-glucuronate; D-glucuronate from myo-inositol: step 1/1.</text>
</comment>
<evidence type="ECO:0000313" key="12">
    <source>
        <dbReference type="EMBL" id="KAL2484935.1"/>
    </source>
</evidence>
<keyword evidence="8 11" id="KW-0560">Oxidoreductase</keyword>
<dbReference type="GO" id="GO:0019310">
    <property type="term" value="P:inositol catabolic process"/>
    <property type="evidence" value="ECO:0007669"/>
    <property type="project" value="UniProtKB-UniRule"/>
</dbReference>
<comment type="catalytic activity">
    <reaction evidence="11">
        <text>myo-inositol + O2 = D-glucuronate + H2O + H(+)</text>
        <dbReference type="Rhea" id="RHEA:23696"/>
        <dbReference type="ChEBI" id="CHEBI:15377"/>
        <dbReference type="ChEBI" id="CHEBI:15378"/>
        <dbReference type="ChEBI" id="CHEBI:15379"/>
        <dbReference type="ChEBI" id="CHEBI:17268"/>
        <dbReference type="ChEBI" id="CHEBI:58720"/>
        <dbReference type="EC" id="1.13.99.1"/>
    </reaction>
</comment>
<dbReference type="Proteomes" id="UP001604336">
    <property type="component" value="Unassembled WGS sequence"/>
</dbReference>
<keyword evidence="13" id="KW-1185">Reference proteome</keyword>
<accession>A0ABD1R945</accession>
<protein>
    <recommendedName>
        <fullName evidence="4 11">Inositol oxygenase</fullName>
        <ecNumber evidence="4 11">1.13.99.1</ecNumber>
    </recommendedName>
    <alternativeName>
        <fullName evidence="11">Myo-inositol oxygenase</fullName>
    </alternativeName>
</protein>
<dbReference type="AlphaFoldDB" id="A0ABD1R945"/>
<keyword evidence="7 10" id="KW-0479">Metal-binding</keyword>
<evidence type="ECO:0000256" key="4">
    <source>
        <dbReference type="ARBA" id="ARBA00011919"/>
    </source>
</evidence>